<proteinExistence type="inferred from homology"/>
<dbReference type="Gene3D" id="2.40.110.10">
    <property type="entry name" value="Butyryl-CoA Dehydrogenase, subunit A, domain 2"/>
    <property type="match status" value="1"/>
</dbReference>
<dbReference type="InterPro" id="IPR009075">
    <property type="entry name" value="AcylCo_DH/oxidase_C"/>
</dbReference>
<keyword evidence="2" id="KW-0285">Flavoprotein</keyword>
<dbReference type="GO" id="GO:0003995">
    <property type="term" value="F:acyl-CoA dehydrogenase activity"/>
    <property type="evidence" value="ECO:0007669"/>
    <property type="project" value="TreeGrafter"/>
</dbReference>
<organism evidence="6 7">
    <name type="scientific">Mycobacterium spongiae</name>
    <dbReference type="NCBI Taxonomy" id="886343"/>
    <lineage>
        <taxon>Bacteria</taxon>
        <taxon>Bacillati</taxon>
        <taxon>Actinomycetota</taxon>
        <taxon>Actinomycetes</taxon>
        <taxon>Mycobacteriales</taxon>
        <taxon>Mycobacteriaceae</taxon>
        <taxon>Mycobacterium</taxon>
    </lineage>
</organism>
<sequence>MTAPAMELTWGADFDVFAETTRRLCEGSTEAASSEAGPCDRPELWQQLATLGWATATDPAASDPEAATLASIAGLFVELGRALAVTPLLPALSAHELRTLSRQPRSARDDSPGHLSIPVLFDSLLASRTAPIRARGSRLAGTAMFVPYADRADEFLVGVCGDGAQRILAVPATTPGLRVEPLPNIAGYPQGAVCFDGVDTTGFRELAAGPRADRICELVLQRAAVLQVAEMYGAGCALLDKTVRFATDREQFGGPIGRFQAVQYLCTDIAVNIHVTSAFARAAAAGLDSGESAAGPVALMRMQAAKTAQIMVHCAHEVHAGIGFMLEADVHLFTRAAKRWQFTLGSGLEHARVVVSDLTNGREVIA</sequence>
<evidence type="ECO:0000256" key="4">
    <source>
        <dbReference type="ARBA" id="ARBA00023002"/>
    </source>
</evidence>
<keyword evidence="3" id="KW-0274">FAD</keyword>
<evidence type="ECO:0000313" key="7">
    <source>
        <dbReference type="Proteomes" id="UP000682202"/>
    </source>
</evidence>
<dbReference type="InterPro" id="IPR036250">
    <property type="entry name" value="AcylCo_DH-like_C"/>
</dbReference>
<keyword evidence="7" id="KW-1185">Reference proteome</keyword>
<dbReference type="AlphaFoldDB" id="A0A975PXG7"/>
<dbReference type="Pfam" id="PF00441">
    <property type="entry name" value="Acyl-CoA_dh_1"/>
    <property type="match status" value="1"/>
</dbReference>
<evidence type="ECO:0000256" key="2">
    <source>
        <dbReference type="ARBA" id="ARBA00022630"/>
    </source>
</evidence>
<dbReference type="InterPro" id="IPR046373">
    <property type="entry name" value="Acyl-CoA_Oxase/DH_mid-dom_sf"/>
</dbReference>
<name>A0A975PXG7_9MYCO</name>
<dbReference type="Proteomes" id="UP000682202">
    <property type="component" value="Chromosome"/>
</dbReference>
<dbReference type="RefSeq" id="WP_211695372.1">
    <property type="nucleotide sequence ID" value="NZ_CP046600.1"/>
</dbReference>
<accession>A0A975PXG7</accession>
<gene>
    <name evidence="6" type="ORF">F6B93_12420</name>
</gene>
<reference evidence="6" key="1">
    <citation type="submission" date="2019-12" db="EMBL/GenBank/DDBJ databases">
        <title>Mycobacterium spongiae sp. nov.</title>
        <authorList>
            <person name="Stinear T."/>
        </authorList>
    </citation>
    <scope>NUCLEOTIDE SEQUENCE</scope>
    <source>
        <strain evidence="6">FSD4b-SM</strain>
    </source>
</reference>
<dbReference type="SUPFAM" id="SSF56645">
    <property type="entry name" value="Acyl-CoA dehydrogenase NM domain-like"/>
    <property type="match status" value="1"/>
</dbReference>
<dbReference type="SUPFAM" id="SSF47203">
    <property type="entry name" value="Acyl-CoA dehydrogenase C-terminal domain-like"/>
    <property type="match status" value="1"/>
</dbReference>
<protein>
    <recommendedName>
        <fullName evidence="5">Acyl-CoA dehydrogenase/oxidase C-terminal domain-containing protein</fullName>
    </recommendedName>
</protein>
<feature type="domain" description="Acyl-CoA dehydrogenase/oxidase C-terminal" evidence="5">
    <location>
        <begin position="220"/>
        <end position="346"/>
    </location>
</feature>
<evidence type="ECO:0000259" key="5">
    <source>
        <dbReference type="Pfam" id="PF00441"/>
    </source>
</evidence>
<evidence type="ECO:0000256" key="1">
    <source>
        <dbReference type="ARBA" id="ARBA00009347"/>
    </source>
</evidence>
<keyword evidence="4" id="KW-0560">Oxidoreductase</keyword>
<comment type="similarity">
    <text evidence="1">Belongs to the acyl-CoA dehydrogenase family.</text>
</comment>
<dbReference type="Gene3D" id="1.20.140.10">
    <property type="entry name" value="Butyryl-CoA Dehydrogenase, subunit A, domain 3"/>
    <property type="match status" value="1"/>
</dbReference>
<dbReference type="InterPro" id="IPR009100">
    <property type="entry name" value="AcylCoA_DH/oxidase_NM_dom_sf"/>
</dbReference>
<dbReference type="EMBL" id="CP046600">
    <property type="protein sequence ID" value="QUR67799.1"/>
    <property type="molecule type" value="Genomic_DNA"/>
</dbReference>
<evidence type="ECO:0000313" key="6">
    <source>
        <dbReference type="EMBL" id="QUR67799.1"/>
    </source>
</evidence>
<evidence type="ECO:0000256" key="3">
    <source>
        <dbReference type="ARBA" id="ARBA00022827"/>
    </source>
</evidence>
<dbReference type="PANTHER" id="PTHR43884:SF20">
    <property type="entry name" value="ACYL-COA DEHYDROGENASE FADE28"/>
    <property type="match status" value="1"/>
</dbReference>
<dbReference type="PANTHER" id="PTHR43884">
    <property type="entry name" value="ACYL-COA DEHYDROGENASE"/>
    <property type="match status" value="1"/>
</dbReference>
<dbReference type="KEGG" id="mspg:F6B93_12420"/>